<dbReference type="InParanoid" id="A0A1J7IJK1"/>
<feature type="region of interest" description="Disordered" evidence="1">
    <location>
        <begin position="1"/>
        <end position="76"/>
    </location>
</feature>
<protein>
    <recommendedName>
        <fullName evidence="4">C2H2-type domain-containing protein</fullName>
    </recommendedName>
</protein>
<proteinExistence type="predicted"/>
<feature type="region of interest" description="Disordered" evidence="1">
    <location>
        <begin position="370"/>
        <end position="403"/>
    </location>
</feature>
<keyword evidence="3" id="KW-1185">Reference proteome</keyword>
<evidence type="ECO:0000256" key="1">
    <source>
        <dbReference type="SAM" id="MobiDB-lite"/>
    </source>
</evidence>
<feature type="compositionally biased region" description="Basic and acidic residues" evidence="1">
    <location>
        <begin position="118"/>
        <end position="127"/>
    </location>
</feature>
<sequence>MTKLTTRSQTSMAAGCHHRSQRSTMTSSSFARGYRGSSAPAEDSDSDSSTSSDEDVSDISSRATSPETDLPHHETVLQRKKREIVDSSMDVFVHLLYHWFIEEFGTISHGAGGRGGKRSRDTFECASDKSPFNGGQKRQLDEDRNLGGGGNDEGEGKGDGGEKKRAKRLDVDGLLFGCPFFKQNPAKYGKIRTCLGPGFATVHRLKEHLWRKHLLPKYCCPRCHAGFRTKDEFNAHLRASVQLQCPISEEAPPEGIDEDKEKKIRDRKTRKNMTEAQKWEEIFQIIFPDALIPSPYMDHAEAKPSSPQQMTEQVSRAKAAHYMKRLVPEVRRQLQREVDREFEGVSERVKDKTLELVQDAMTKVIRVWEHSGGRSQAPSSRSSPAPDSGLATPEPQALVSSAPPPVPVLVEGFADPVSVFSNADFSFELGDEDFLNQLLEAGYDEDQVAWDSAYGTHDGLPVENCV</sequence>
<feature type="compositionally biased region" description="Low complexity" evidence="1">
    <location>
        <begin position="373"/>
        <end position="389"/>
    </location>
</feature>
<evidence type="ECO:0000313" key="2">
    <source>
        <dbReference type="EMBL" id="OIW27791.1"/>
    </source>
</evidence>
<feature type="compositionally biased region" description="Acidic residues" evidence="1">
    <location>
        <begin position="42"/>
        <end position="57"/>
    </location>
</feature>
<dbReference type="AlphaFoldDB" id="A0A1J7IJK1"/>
<dbReference type="STRING" id="1408157.A0A1J7IJK1"/>
<organism evidence="2 3">
    <name type="scientific">Coniochaeta ligniaria NRRL 30616</name>
    <dbReference type="NCBI Taxonomy" id="1408157"/>
    <lineage>
        <taxon>Eukaryota</taxon>
        <taxon>Fungi</taxon>
        <taxon>Dikarya</taxon>
        <taxon>Ascomycota</taxon>
        <taxon>Pezizomycotina</taxon>
        <taxon>Sordariomycetes</taxon>
        <taxon>Sordariomycetidae</taxon>
        <taxon>Coniochaetales</taxon>
        <taxon>Coniochaetaceae</taxon>
        <taxon>Coniochaeta</taxon>
    </lineage>
</organism>
<dbReference type="EMBL" id="KV875099">
    <property type="protein sequence ID" value="OIW27791.1"/>
    <property type="molecule type" value="Genomic_DNA"/>
</dbReference>
<feature type="compositionally biased region" description="Basic and acidic residues" evidence="1">
    <location>
        <begin position="154"/>
        <end position="164"/>
    </location>
</feature>
<feature type="region of interest" description="Disordered" evidence="1">
    <location>
        <begin position="110"/>
        <end position="164"/>
    </location>
</feature>
<evidence type="ECO:0000313" key="3">
    <source>
        <dbReference type="Proteomes" id="UP000182658"/>
    </source>
</evidence>
<dbReference type="OrthoDB" id="4161727at2759"/>
<dbReference type="PANTHER" id="PTHR38166">
    <property type="entry name" value="C2H2-TYPE DOMAIN-CONTAINING PROTEIN-RELATED"/>
    <property type="match status" value="1"/>
</dbReference>
<name>A0A1J7IJK1_9PEZI</name>
<accession>A0A1J7IJK1</accession>
<evidence type="ECO:0008006" key="4">
    <source>
        <dbReference type="Google" id="ProtNLM"/>
    </source>
</evidence>
<feature type="compositionally biased region" description="Polar residues" evidence="1">
    <location>
        <begin position="1"/>
        <end position="12"/>
    </location>
</feature>
<gene>
    <name evidence="2" type="ORF">CONLIGDRAFT_450574</name>
</gene>
<dbReference type="Proteomes" id="UP000182658">
    <property type="component" value="Unassembled WGS sequence"/>
</dbReference>
<dbReference type="PANTHER" id="PTHR38166:SF1">
    <property type="entry name" value="C2H2-TYPE DOMAIN-CONTAINING PROTEIN"/>
    <property type="match status" value="1"/>
</dbReference>
<reference evidence="2 3" key="1">
    <citation type="submission" date="2016-10" db="EMBL/GenBank/DDBJ databases">
        <title>Draft genome sequence of Coniochaeta ligniaria NRRL30616, a lignocellulolytic fungus for bioabatement of inhibitors in plant biomass hydrolysates.</title>
        <authorList>
            <consortium name="DOE Joint Genome Institute"/>
            <person name="Jimenez D.J."/>
            <person name="Hector R.E."/>
            <person name="Riley R."/>
            <person name="Sun H."/>
            <person name="Grigoriev I.V."/>
            <person name="Van Elsas J.D."/>
            <person name="Nichols N.N."/>
        </authorList>
    </citation>
    <scope>NUCLEOTIDE SEQUENCE [LARGE SCALE GENOMIC DNA]</scope>
    <source>
        <strain evidence="2 3">NRRL 30616</strain>
    </source>
</reference>